<keyword evidence="5" id="KW-1185">Reference proteome</keyword>
<evidence type="ECO:0000256" key="1">
    <source>
        <dbReference type="SAM" id="MobiDB-lite"/>
    </source>
</evidence>
<dbReference type="EMBL" id="VDFN01000001">
    <property type="protein sequence ID" value="MQS44252.1"/>
    <property type="molecule type" value="Genomic_DNA"/>
</dbReference>
<organism evidence="3 4">
    <name type="scientific">Companilactobacillus mishanensis</name>
    <dbReference type="NCBI Taxonomy" id="2486008"/>
    <lineage>
        <taxon>Bacteria</taxon>
        <taxon>Bacillati</taxon>
        <taxon>Bacillota</taxon>
        <taxon>Bacilli</taxon>
        <taxon>Lactobacillales</taxon>
        <taxon>Lactobacillaceae</taxon>
        <taxon>Companilactobacillus</taxon>
    </lineage>
</organism>
<evidence type="ECO:0000313" key="2">
    <source>
        <dbReference type="EMBL" id="MQS44252.1"/>
    </source>
</evidence>
<gene>
    <name evidence="3" type="ORF">FHL02_01280</name>
    <name evidence="2" type="ORF">FHL03_01990</name>
</gene>
<dbReference type="InterPro" id="IPR006432">
    <property type="entry name" value="Phage_portal_A118-type"/>
</dbReference>
<feature type="compositionally biased region" description="Polar residues" evidence="1">
    <location>
        <begin position="494"/>
        <end position="507"/>
    </location>
</feature>
<protein>
    <submittedName>
        <fullName evidence="3">Phage portal protein</fullName>
    </submittedName>
</protein>
<feature type="region of interest" description="Disordered" evidence="1">
    <location>
        <begin position="492"/>
        <end position="515"/>
    </location>
</feature>
<name>A0A5P0ZF87_9LACO</name>
<evidence type="ECO:0000313" key="4">
    <source>
        <dbReference type="Proteomes" id="UP000380386"/>
    </source>
</evidence>
<accession>A0A5P0ZF87</accession>
<dbReference type="OrthoDB" id="1641671at2"/>
<dbReference type="PIRSF" id="PIRSF011911">
    <property type="entry name" value="A118_put_portal"/>
    <property type="match status" value="1"/>
</dbReference>
<comment type="caution">
    <text evidence="3">The sequence shown here is derived from an EMBL/GenBank/DDBJ whole genome shotgun (WGS) entry which is preliminary data.</text>
</comment>
<dbReference type="Proteomes" id="UP000436655">
    <property type="component" value="Unassembled WGS sequence"/>
</dbReference>
<sequence>MSILNRFKRLVQRSEVNLGTRKSLSKITDDSRIDMDVNEYIRIDRDFKYYANNYPKKQYIDAEGARRERAYNTINIAKRASKRIASIVFNEQCKISFEDKTLGDFLNQVLDDNDFKNQFEENLEKGIVAGGFAMRPYVSNGKIKIAWIRADQFYPLRSNTNSISEAAIASRSTTTENNENVYYTLLEFHEWKQDNYVITNELYRSTEPSIIGMQVDLADLYPDIEPVIIINGAKMVHPLFSYFRMPGANNISLESPLGVGIVDNTKHTIDDLNLTHDSFMWEIRNGKRTIAVPESMLKFDPPQKGVKRAHRPMFDTDTDVYVQMMGESDIQIKDLTSSIRVQEFTDSMNAFLREFESDIGMAPGTFSYDSKTGFQTATQVVSENSMTYQTRSSILTNVTACIEDLCEAILELASVPEFFTDGVAQFSLDNVENLNDLGMSIKYDDGVFVDKDKRMDEDLKNVVAGTLSKLTYLQRNYGMSEKDAKAELQRIQDETPQADTIAGNESSMFGGGDGD</sequence>
<dbReference type="AlphaFoldDB" id="A0A5P0ZF87"/>
<evidence type="ECO:0000313" key="3">
    <source>
        <dbReference type="EMBL" id="MQS51645.1"/>
    </source>
</evidence>
<dbReference type="InterPro" id="IPR021145">
    <property type="entry name" value="Portal_protein_SPP1_Gp6-like"/>
</dbReference>
<reference evidence="4 5" key="1">
    <citation type="journal article" date="2019" name="Syst. Appl. Microbiol.">
        <title>Polyphasic characterization of two novel Lactobacillus spp. isolated from blown salami packages: Description of Lactobacillus halodurans sp. nov. and Lactobacillus salsicarnum sp. nov.</title>
        <authorList>
            <person name="Schuster J.A."/>
            <person name="Klingl A."/>
            <person name="Vogel R.F."/>
            <person name="Ehrmann M.A."/>
        </authorList>
    </citation>
    <scope>NUCLEOTIDE SEQUENCE [LARGE SCALE GENOMIC DNA]</scope>
    <source>
        <strain evidence="2 5">TMW 1.2098</strain>
        <strain evidence="3 4">TMW 1.2118</strain>
    </source>
</reference>
<proteinExistence type="predicted"/>
<dbReference type="NCBIfam" id="TIGR01542">
    <property type="entry name" value="A118_put_portal"/>
    <property type="match status" value="1"/>
</dbReference>
<evidence type="ECO:0000313" key="5">
    <source>
        <dbReference type="Proteomes" id="UP000436655"/>
    </source>
</evidence>
<dbReference type="Pfam" id="PF05133">
    <property type="entry name" value="SPP1_portal"/>
    <property type="match status" value="1"/>
</dbReference>
<dbReference type="Proteomes" id="UP000380386">
    <property type="component" value="Unassembled WGS sequence"/>
</dbReference>
<reference evidence="2" key="2">
    <citation type="submission" date="2019-05" db="EMBL/GenBank/DDBJ databases">
        <authorList>
            <person name="Schuster J.A."/>
            <person name="Ehrmann M.A."/>
        </authorList>
    </citation>
    <scope>NUCLEOTIDE SEQUENCE</scope>
    <source>
        <strain evidence="2">TMW 1.2098</strain>
    </source>
</reference>
<dbReference type="EMBL" id="VDFM01000001">
    <property type="protein sequence ID" value="MQS51645.1"/>
    <property type="molecule type" value="Genomic_DNA"/>
</dbReference>